<dbReference type="Gene3D" id="3.90.550.10">
    <property type="entry name" value="Spore Coat Polysaccharide Biosynthesis Protein SpsA, Chain A"/>
    <property type="match status" value="1"/>
</dbReference>
<feature type="domain" description="Glycosyltransferase 2-like" evidence="1">
    <location>
        <begin position="9"/>
        <end position="97"/>
    </location>
</feature>
<dbReference type="AlphaFoldDB" id="A0A6C0BTI1"/>
<dbReference type="Gene3D" id="1.25.40.10">
    <property type="entry name" value="Tetratricopeptide repeat domain"/>
    <property type="match status" value="1"/>
</dbReference>
<dbReference type="SUPFAM" id="SSF53448">
    <property type="entry name" value="Nucleotide-diphospho-sugar transferases"/>
    <property type="match status" value="1"/>
</dbReference>
<reference evidence="3" key="1">
    <citation type="journal article" date="2020" name="Nature">
        <title>Giant virus diversity and host interactions through global metagenomics.</title>
        <authorList>
            <person name="Schulz F."/>
            <person name="Roux S."/>
            <person name="Paez-Espino D."/>
            <person name="Jungbluth S."/>
            <person name="Walsh D.A."/>
            <person name="Denef V.J."/>
            <person name="McMahon K.D."/>
            <person name="Konstantinidis K.T."/>
            <person name="Eloe-Fadrosh E.A."/>
            <person name="Kyrpides N.C."/>
            <person name="Woyke T."/>
        </authorList>
    </citation>
    <scope>NUCLEOTIDE SEQUENCE</scope>
    <source>
        <strain evidence="3">GVMAG-M-3300018868-6</strain>
    </source>
</reference>
<dbReference type="EMBL" id="MN739255">
    <property type="protein sequence ID" value="QHS95657.1"/>
    <property type="molecule type" value="Genomic_DNA"/>
</dbReference>
<dbReference type="InterPro" id="IPR029044">
    <property type="entry name" value="Nucleotide-diphossugar_trans"/>
</dbReference>
<dbReference type="Gene3D" id="1.10.8.10">
    <property type="entry name" value="DNA helicase RuvA subunit, C-terminal domain"/>
    <property type="match status" value="1"/>
</dbReference>
<dbReference type="Pfam" id="PF00535">
    <property type="entry name" value="Glycos_transf_2"/>
    <property type="match status" value="1"/>
</dbReference>
<feature type="domain" description="Nascent polypeptide-associated complex subunit alpha-like UBA" evidence="2">
    <location>
        <begin position="373"/>
        <end position="408"/>
    </location>
</feature>
<proteinExistence type="predicted"/>
<dbReference type="InterPro" id="IPR019734">
    <property type="entry name" value="TPR_rpt"/>
</dbReference>
<organism evidence="3">
    <name type="scientific">viral metagenome</name>
    <dbReference type="NCBI Taxonomy" id="1070528"/>
    <lineage>
        <taxon>unclassified sequences</taxon>
        <taxon>metagenomes</taxon>
        <taxon>organismal metagenomes</taxon>
    </lineage>
</organism>
<evidence type="ECO:0000259" key="1">
    <source>
        <dbReference type="Pfam" id="PF00535"/>
    </source>
</evidence>
<dbReference type="Pfam" id="PF13181">
    <property type="entry name" value="TPR_8"/>
    <property type="match status" value="1"/>
</dbReference>
<dbReference type="PANTHER" id="PTHR43630">
    <property type="entry name" value="POLY-BETA-1,6-N-ACETYL-D-GLUCOSAMINE SYNTHASE"/>
    <property type="match status" value="1"/>
</dbReference>
<dbReference type="PANTHER" id="PTHR43630:SF2">
    <property type="entry name" value="GLYCOSYLTRANSFERASE"/>
    <property type="match status" value="1"/>
</dbReference>
<dbReference type="SUPFAM" id="SSF48452">
    <property type="entry name" value="TPR-like"/>
    <property type="match status" value="1"/>
</dbReference>
<dbReference type="InterPro" id="IPR011990">
    <property type="entry name" value="TPR-like_helical_dom_sf"/>
</dbReference>
<protein>
    <recommendedName>
        <fullName evidence="4">Glycosyltransferase 2-like domain-containing protein</fullName>
    </recommendedName>
</protein>
<evidence type="ECO:0000259" key="2">
    <source>
        <dbReference type="Pfam" id="PF19026"/>
    </source>
</evidence>
<evidence type="ECO:0008006" key="4">
    <source>
        <dbReference type="Google" id="ProtNLM"/>
    </source>
</evidence>
<accession>A0A6C0BTI1</accession>
<name>A0A6C0BTI1_9ZZZZ</name>
<dbReference type="Pfam" id="PF19026">
    <property type="entry name" value="UBA_HYPK"/>
    <property type="match status" value="1"/>
</dbReference>
<sequence length="411" mass="47861">MTPSICLNMIVKNESQVIKETLVNLCSYFNFSHWVICDTGSTDGTQQIILDFFGEKGISGELLEHEWHDFGHNRSLALAAAYNKSDYLLVFDADDRIIGDFKLPSEMTMDSYYMRLGQGFSWNRILIINNRKRWRFKGVLHEFIDPIEPINGTILIEGDYYISPGHGGSRSNTENKYLKDALILEKAFEDDIDEGMKNRYAFYCAQSYRDAGIPDKAIEWYKKCLTRSNWIQEKYYSSYMIGNLYKQLNNMEEATKYWLKTSEYDSERIEGIVDLCEYYRSVGSNLLVNLLYHKFKEYTKNPSNKLFVFNEKYKDMLEYNNSICAYYVNDKKSGYECCKKILKNKIAPINIITQTENNKNFYKEFMDADSEFKDIDLVATQCNVSREKAQETLLKNNGDIVAAIIELVNDA</sequence>
<dbReference type="InterPro" id="IPR001173">
    <property type="entry name" value="Glyco_trans_2-like"/>
</dbReference>
<evidence type="ECO:0000313" key="3">
    <source>
        <dbReference type="EMBL" id="QHS95657.1"/>
    </source>
</evidence>
<dbReference type="InterPro" id="IPR044034">
    <property type="entry name" value="NAC-like_UBA"/>
</dbReference>